<dbReference type="RefSeq" id="WP_200339263.1">
    <property type="nucleotide sequence ID" value="NZ_NRRL01000005.1"/>
</dbReference>
<gene>
    <name evidence="2" type="ORF">CKO28_03950</name>
</gene>
<keyword evidence="3" id="KW-1185">Reference proteome</keyword>
<dbReference type="SUPFAM" id="SSF81301">
    <property type="entry name" value="Nucleotidyltransferase"/>
    <property type="match status" value="1"/>
</dbReference>
<comment type="caution">
    <text evidence="2">The sequence shown here is derived from an EMBL/GenBank/DDBJ whole genome shotgun (WGS) entry which is preliminary data.</text>
</comment>
<dbReference type="EMBL" id="NRRL01000005">
    <property type="protein sequence ID" value="MBK1667195.1"/>
    <property type="molecule type" value="Genomic_DNA"/>
</dbReference>
<accession>A0ABS1DA02</accession>
<dbReference type="Gene3D" id="3.30.460.10">
    <property type="entry name" value="Beta Polymerase, domain 2"/>
    <property type="match status" value="1"/>
</dbReference>
<evidence type="ECO:0000313" key="3">
    <source>
        <dbReference type="Proteomes" id="UP001296873"/>
    </source>
</evidence>
<feature type="domain" description="RelA/SpoT" evidence="1">
    <location>
        <begin position="42"/>
        <end position="166"/>
    </location>
</feature>
<sequence length="320" mass="36988">MKVARSIRVLHEDNRATFERLGAFVGEYLGKVCNDKGWFFSQRVKTLESFALKFETGRFSKERIFEDFYVCTIIVPTLLDIDQAEDVVDGKFEQVERRPRDDQHTAKNSSDFRFDSLRKYVRKKPADTGRGEDIDGLIFEVQIKSILEHAWSLATHDLIYKTNSVSWPKERIAYQVKATLEHADVSIAEAEKLSRSPSVAKRNKDTEEMLSIIELCEDIWPLESLPEDRRRLGENIRNLKRIASIGNDVLGEVVREEIRRSGILPKNLSPYSFVVQALLHSRRFNFIEMVRRSRRQVIIHSEMELPAELVAGSDGFVKID</sequence>
<evidence type="ECO:0000313" key="2">
    <source>
        <dbReference type="EMBL" id="MBK1667195.1"/>
    </source>
</evidence>
<dbReference type="SMART" id="SM00954">
    <property type="entry name" value="RelA_SpoT"/>
    <property type="match status" value="1"/>
</dbReference>
<protein>
    <recommendedName>
        <fullName evidence="1">RelA/SpoT domain-containing protein</fullName>
    </recommendedName>
</protein>
<dbReference type="Pfam" id="PF04607">
    <property type="entry name" value="RelA_SpoT"/>
    <property type="match status" value="1"/>
</dbReference>
<dbReference type="InterPro" id="IPR043519">
    <property type="entry name" value="NT_sf"/>
</dbReference>
<dbReference type="InterPro" id="IPR007685">
    <property type="entry name" value="RelA_SpoT"/>
</dbReference>
<evidence type="ECO:0000259" key="1">
    <source>
        <dbReference type="SMART" id="SM00954"/>
    </source>
</evidence>
<reference evidence="2 3" key="1">
    <citation type="journal article" date="2020" name="Microorganisms">
        <title>Osmotic Adaptation and Compatible Solute Biosynthesis of Phototrophic Bacteria as Revealed from Genome Analyses.</title>
        <authorList>
            <person name="Imhoff J.F."/>
            <person name="Rahn T."/>
            <person name="Kunzel S."/>
            <person name="Keller A."/>
            <person name="Neulinger S.C."/>
        </authorList>
    </citation>
    <scope>NUCLEOTIDE SEQUENCE [LARGE SCALE GENOMIC DNA]</scope>
    <source>
        <strain evidence="2 3">DSM 9895</strain>
    </source>
</reference>
<proteinExistence type="predicted"/>
<dbReference type="Proteomes" id="UP001296873">
    <property type="component" value="Unassembled WGS sequence"/>
</dbReference>
<organism evidence="2 3">
    <name type="scientific">Rhodovibrio sodomensis</name>
    <dbReference type="NCBI Taxonomy" id="1088"/>
    <lineage>
        <taxon>Bacteria</taxon>
        <taxon>Pseudomonadati</taxon>
        <taxon>Pseudomonadota</taxon>
        <taxon>Alphaproteobacteria</taxon>
        <taxon>Rhodospirillales</taxon>
        <taxon>Rhodovibrionaceae</taxon>
        <taxon>Rhodovibrio</taxon>
    </lineage>
</organism>
<name>A0ABS1DA02_9PROT</name>